<protein>
    <recommendedName>
        <fullName evidence="7">Bifunctional glutamine synthetase adenylyltransferase/adenylyl-removing enzyme</fullName>
    </recommendedName>
    <alternativeName>
        <fullName evidence="7">ATP:glutamine synthetase adenylyltransferase</fullName>
    </alternativeName>
    <alternativeName>
        <fullName evidence="7">ATase</fullName>
    </alternativeName>
    <domain>
        <recommendedName>
            <fullName evidence="7">Glutamine synthetase adenylyl-L-tyrosine phosphorylase</fullName>
            <ecNumber evidence="7">2.7.7.89</ecNumber>
        </recommendedName>
        <alternativeName>
            <fullName evidence="7">Adenylyl removase</fullName>
            <shortName evidence="7">AR</shortName>
            <shortName evidence="7">AT-N</shortName>
        </alternativeName>
    </domain>
    <domain>
        <recommendedName>
            <fullName evidence="7">Glutamine synthetase adenylyl transferase</fullName>
            <ecNumber evidence="7">2.7.7.42</ecNumber>
        </recommendedName>
        <alternativeName>
            <fullName evidence="7">Adenylyl transferase</fullName>
            <shortName evidence="7">AT</shortName>
            <shortName evidence="7">AT-C</shortName>
        </alternativeName>
    </domain>
</protein>
<comment type="function">
    <text evidence="7">Involved in the regulation of glutamine synthetase GlnA, a key enzyme in the process to assimilate ammonia. When cellular nitrogen levels are high, the C-terminal adenylyl transferase (AT) inactivates GlnA by covalent transfer of an adenylyl group from ATP to specific tyrosine residue of GlnA, thus reducing its activity. Conversely, when nitrogen levels are low, the N-terminal adenylyl removase (AR) activates GlnA by removing the adenylyl group by phosphorolysis, increasing its activity. The regulatory region of GlnE binds the signal transduction protein PII (GlnB) which indicates the nitrogen status of the cell.</text>
</comment>
<keyword evidence="10" id="KW-0436">Ligase</keyword>
<dbReference type="PANTHER" id="PTHR30621:SF0">
    <property type="entry name" value="BIFUNCTIONAL GLUTAMINE SYNTHETASE ADENYLYLTRANSFERASE_ADENYLYL-REMOVING ENZYME"/>
    <property type="match status" value="1"/>
</dbReference>
<evidence type="ECO:0000256" key="3">
    <source>
        <dbReference type="ARBA" id="ARBA00022741"/>
    </source>
</evidence>
<keyword evidence="1 7" id="KW-0808">Transferase</keyword>
<dbReference type="Gene3D" id="3.30.460.10">
    <property type="entry name" value="Beta Polymerase, domain 2"/>
    <property type="match status" value="2"/>
</dbReference>
<keyword evidence="11" id="KW-1185">Reference proteome</keyword>
<comment type="caution">
    <text evidence="10">The sequence shown here is derived from an EMBL/GenBank/DDBJ whole genome shotgun (WGS) entry which is preliminary data.</text>
</comment>
<dbReference type="Gene3D" id="1.20.120.1510">
    <property type="match status" value="1"/>
</dbReference>
<dbReference type="EC" id="2.7.7.89" evidence="7"/>
<gene>
    <name evidence="7 10" type="primary">glnE</name>
    <name evidence="10" type="ORF">RM552_01865</name>
</gene>
<evidence type="ECO:0000259" key="8">
    <source>
        <dbReference type="Pfam" id="PF03710"/>
    </source>
</evidence>
<keyword evidence="2 7" id="KW-0548">Nucleotidyltransferase</keyword>
<dbReference type="Proteomes" id="UP001253545">
    <property type="component" value="Unassembled WGS sequence"/>
</dbReference>
<comment type="cofactor">
    <cofactor evidence="7">
        <name>Mg(2+)</name>
        <dbReference type="ChEBI" id="CHEBI:18420"/>
    </cofactor>
</comment>
<name>A0ABU2ZNG7_9ALTE</name>
<evidence type="ECO:0000313" key="10">
    <source>
        <dbReference type="EMBL" id="MDT0593588.1"/>
    </source>
</evidence>
<dbReference type="GO" id="GO:0047388">
    <property type="term" value="F:[glutamine synthetase]-adenylyl-L-tyrosine phosphorylase activity"/>
    <property type="evidence" value="ECO:0007669"/>
    <property type="project" value="UniProtKB-EC"/>
</dbReference>
<accession>A0ABU2ZNG7</accession>
<comment type="catalytic activity">
    <reaction evidence="7">
        <text>[glutamine synthetase]-L-tyrosine + ATP = [glutamine synthetase]-O(4)-(5'-adenylyl)-L-tyrosine + diphosphate</text>
        <dbReference type="Rhea" id="RHEA:18589"/>
        <dbReference type="Rhea" id="RHEA-COMP:10660"/>
        <dbReference type="Rhea" id="RHEA-COMP:10661"/>
        <dbReference type="ChEBI" id="CHEBI:30616"/>
        <dbReference type="ChEBI" id="CHEBI:33019"/>
        <dbReference type="ChEBI" id="CHEBI:46858"/>
        <dbReference type="ChEBI" id="CHEBI:83624"/>
        <dbReference type="EC" id="2.7.7.42"/>
    </reaction>
</comment>
<feature type="domain" description="Glutamate-ammonia ligase adenylyltransferase repeated" evidence="8">
    <location>
        <begin position="39"/>
        <end position="273"/>
    </location>
</feature>
<dbReference type="Pfam" id="PF03710">
    <property type="entry name" value="GlnE"/>
    <property type="match status" value="2"/>
</dbReference>
<proteinExistence type="inferred from homology"/>
<feature type="domain" description="Glutamate-ammonia ligase adenylyltransferase repeated" evidence="8">
    <location>
        <begin position="558"/>
        <end position="817"/>
    </location>
</feature>
<dbReference type="InterPro" id="IPR005190">
    <property type="entry name" value="GlnE_rpt_dom"/>
</dbReference>
<feature type="region of interest" description="Adenylyl removase" evidence="7">
    <location>
        <begin position="1"/>
        <end position="444"/>
    </location>
</feature>
<evidence type="ECO:0000256" key="7">
    <source>
        <dbReference type="HAMAP-Rule" id="MF_00802"/>
    </source>
</evidence>
<evidence type="ECO:0000259" key="9">
    <source>
        <dbReference type="Pfam" id="PF08335"/>
    </source>
</evidence>
<dbReference type="RefSeq" id="WP_311367096.1">
    <property type="nucleotide sequence ID" value="NZ_JAVRHX010000001.1"/>
</dbReference>
<keyword evidence="6 7" id="KW-0511">Multifunctional enzyme</keyword>
<sequence length="958" mass="110135">MQKNLESLDKQFSTQFDSLMSKAEALGLNSQILKSQQSKIRHCFTISPFVARVAEQYISHFIEILQTAENCPDKVSLSQSKDFANKISVCSNDEQAMAIIREYRNTQMLRIVWLDLLHQPTIEQSLIACSALADTIIEKTYEYTYQSLVSRYGEPQDKQQLLILGMGKLGGRELNFSSDIDLIFVYPTNGSSQGPRKPIEHQAFFTRLAQQFIRLLDTRTANGQAYRVDMRLRPLGESGPLVLSFSAFETYYQDQGRHWERFAMQKMRIINKTAFNEKLYAIIKPFVYRKYLDYTTIDAIREMKLLIEKEVRRRQIRDNIKLGKGGIREAEFFIQSIQLIHAGRIESIQTPSFLESIECLCQAELLGKKEGNTLRVAYLYLRKVEQRLQQINDEQTQTLPQDDAGWWRLGKALGANSIDEIKNDCFGAMNTINTMFVSVIGDANLEDVKHEAKNTSFYDIWHLSLSKEECLHILSDTFSQQATTDLYENLTALKKKLNRMGLGAKTLNTLNRLIPLLLSELEIRNNIHQIEGIFKILNTISGRVTYLDLLVEQPDVRKRLLNLCKKSVWISQQIAQYPLLLDELLHPQYLVSDNISLSEYKEETTASLRQSLLRVELADIERVMETLREFKHCNQLRIAAADISGTLSTNKVSDKLTVLAEIIMQQVIEYAWEQISQTFGEPTGNQNKQKNFALIAYGKLGGLELSYGSDLDVVFVHSAALDKMTNDTGRRKAITNQEFYIKLVQRIIHLCTTKTYSGVLYEIDLRLRPSGNSGLLVSHIDTFGDYQTNNAWTWEHQALVRSRAIIGETHLVNRFNEIRRRVLGLKRNIFTLQNDVYDMRVKMREHLYKPQKNSIDLKHAPGGIVDLEFMVQYWVLSHAHTDSQLSIWSDNLRILKTLADLGILSGEQSDELAKCYLTLRHLSHNLQLTGESHANIDDQLNSILERVNLEFNKVFKEK</sequence>
<feature type="domain" description="PII-uridylyltransferase/Glutamine-synthetase adenylyltransferase" evidence="9">
    <location>
        <begin position="301"/>
        <end position="434"/>
    </location>
</feature>
<feature type="domain" description="PII-uridylyltransferase/Glutamine-synthetase adenylyltransferase" evidence="9">
    <location>
        <begin position="840"/>
        <end position="931"/>
    </location>
</feature>
<comment type="catalytic activity">
    <reaction evidence="7">
        <text>[glutamine synthetase]-O(4)-(5'-adenylyl)-L-tyrosine + phosphate = [glutamine synthetase]-L-tyrosine + ADP</text>
        <dbReference type="Rhea" id="RHEA:43716"/>
        <dbReference type="Rhea" id="RHEA-COMP:10660"/>
        <dbReference type="Rhea" id="RHEA-COMP:10661"/>
        <dbReference type="ChEBI" id="CHEBI:43474"/>
        <dbReference type="ChEBI" id="CHEBI:46858"/>
        <dbReference type="ChEBI" id="CHEBI:83624"/>
        <dbReference type="ChEBI" id="CHEBI:456216"/>
        <dbReference type="EC" id="2.7.7.89"/>
    </reaction>
</comment>
<evidence type="ECO:0000313" key="11">
    <source>
        <dbReference type="Proteomes" id="UP001253545"/>
    </source>
</evidence>
<dbReference type="InterPro" id="IPR013546">
    <property type="entry name" value="PII_UdlTrfase/GS_AdlTrfase"/>
</dbReference>
<dbReference type="InterPro" id="IPR023057">
    <property type="entry name" value="GlnE"/>
</dbReference>
<comment type="similarity">
    <text evidence="7">Belongs to the GlnE family.</text>
</comment>
<dbReference type="GO" id="GO:0016874">
    <property type="term" value="F:ligase activity"/>
    <property type="evidence" value="ECO:0007669"/>
    <property type="project" value="UniProtKB-KW"/>
</dbReference>
<dbReference type="InterPro" id="IPR043519">
    <property type="entry name" value="NT_sf"/>
</dbReference>
<dbReference type="GO" id="GO:0008882">
    <property type="term" value="F:[glutamate-ammonia-ligase] adenylyltransferase activity"/>
    <property type="evidence" value="ECO:0007669"/>
    <property type="project" value="UniProtKB-EC"/>
</dbReference>
<dbReference type="EC" id="2.7.7.42" evidence="7"/>
<dbReference type="SUPFAM" id="SSF81593">
    <property type="entry name" value="Nucleotidyltransferase substrate binding subunit/domain"/>
    <property type="match status" value="2"/>
</dbReference>
<keyword evidence="3 7" id="KW-0547">Nucleotide-binding</keyword>
<evidence type="ECO:0000256" key="5">
    <source>
        <dbReference type="ARBA" id="ARBA00022842"/>
    </source>
</evidence>
<organism evidence="10 11">
    <name type="scientific">Glaciecola petra</name>
    <dbReference type="NCBI Taxonomy" id="3075602"/>
    <lineage>
        <taxon>Bacteria</taxon>
        <taxon>Pseudomonadati</taxon>
        <taxon>Pseudomonadota</taxon>
        <taxon>Gammaproteobacteria</taxon>
        <taxon>Alteromonadales</taxon>
        <taxon>Alteromonadaceae</taxon>
        <taxon>Glaciecola</taxon>
    </lineage>
</organism>
<dbReference type="NCBIfam" id="NF008292">
    <property type="entry name" value="PRK11072.1"/>
    <property type="match status" value="1"/>
</dbReference>
<dbReference type="Pfam" id="PF08335">
    <property type="entry name" value="GlnD_UR_UTase"/>
    <property type="match status" value="2"/>
</dbReference>
<dbReference type="CDD" id="cd05401">
    <property type="entry name" value="NT_GlnE_GlnD_like"/>
    <property type="match status" value="2"/>
</dbReference>
<dbReference type="PANTHER" id="PTHR30621">
    <property type="entry name" value="GLUTAMINE SYNTHETASE ADENYLYLTRANSFERASE"/>
    <property type="match status" value="1"/>
</dbReference>
<evidence type="ECO:0000256" key="2">
    <source>
        <dbReference type="ARBA" id="ARBA00022695"/>
    </source>
</evidence>
<feature type="region of interest" description="Adenylyl transferase" evidence="7">
    <location>
        <begin position="453"/>
        <end position="958"/>
    </location>
</feature>
<dbReference type="Gene3D" id="1.20.120.330">
    <property type="entry name" value="Nucleotidyltransferases domain 2"/>
    <property type="match status" value="2"/>
</dbReference>
<evidence type="ECO:0000256" key="6">
    <source>
        <dbReference type="ARBA" id="ARBA00023268"/>
    </source>
</evidence>
<keyword evidence="4 7" id="KW-0067">ATP-binding</keyword>
<dbReference type="EMBL" id="JAVRHX010000001">
    <property type="protein sequence ID" value="MDT0593588.1"/>
    <property type="molecule type" value="Genomic_DNA"/>
</dbReference>
<keyword evidence="5 7" id="KW-0460">Magnesium</keyword>
<evidence type="ECO:0000256" key="4">
    <source>
        <dbReference type="ARBA" id="ARBA00022840"/>
    </source>
</evidence>
<dbReference type="SUPFAM" id="SSF81301">
    <property type="entry name" value="Nucleotidyltransferase"/>
    <property type="match status" value="2"/>
</dbReference>
<evidence type="ECO:0000256" key="1">
    <source>
        <dbReference type="ARBA" id="ARBA00022679"/>
    </source>
</evidence>
<reference evidence="10 11" key="1">
    <citation type="submission" date="2023-09" db="EMBL/GenBank/DDBJ databases">
        <authorList>
            <person name="Rey-Velasco X."/>
        </authorList>
    </citation>
    <scope>NUCLEOTIDE SEQUENCE [LARGE SCALE GENOMIC DNA]</scope>
    <source>
        <strain evidence="10 11">P117</strain>
    </source>
</reference>
<dbReference type="HAMAP" id="MF_00802">
    <property type="entry name" value="GlnE"/>
    <property type="match status" value="1"/>
</dbReference>